<dbReference type="EMBL" id="WHNY01000065">
    <property type="protein sequence ID" value="NOU66737.1"/>
    <property type="molecule type" value="Genomic_DNA"/>
</dbReference>
<dbReference type="RefSeq" id="WP_171633285.1">
    <property type="nucleotide sequence ID" value="NZ_WHNY01000065.1"/>
</dbReference>
<gene>
    <name evidence="1" type="ORF">GC096_22075</name>
</gene>
<comment type="caution">
    <text evidence="1">The sequence shown here is derived from an EMBL/GenBank/DDBJ whole genome shotgun (WGS) entry which is preliminary data.</text>
</comment>
<reference evidence="1 2" key="1">
    <citation type="submission" date="2019-10" db="EMBL/GenBank/DDBJ databases">
        <title>Description of Paenibacillus humi sp. nov.</title>
        <authorList>
            <person name="Carlier A."/>
            <person name="Qi S."/>
        </authorList>
    </citation>
    <scope>NUCLEOTIDE SEQUENCE [LARGE SCALE GENOMIC DNA]</scope>
    <source>
        <strain evidence="1 2">LMG 31461</strain>
    </source>
</reference>
<keyword evidence="2" id="KW-1185">Reference proteome</keyword>
<sequence>MDTDIAMKSLFTAIYEQIKPTTDNLQVFSQDRTAFIIRSASPKMFSKFIKSIKEVNPDIFLYILTHSRDKEDVIKICGEDCEIIEYTHTGSYDVEYLKDKLQYIKSKSIDRFGLLYNNRYGIDYENVLEIMSSITEKELYVFNSYWELLRIDNPNLHIKSLKLMKAMSEWHWENIESR</sequence>
<name>A0ABX1XEB3_9BACL</name>
<evidence type="ECO:0000313" key="1">
    <source>
        <dbReference type="EMBL" id="NOU66737.1"/>
    </source>
</evidence>
<dbReference type="Proteomes" id="UP000653578">
    <property type="component" value="Unassembled WGS sequence"/>
</dbReference>
<evidence type="ECO:0000313" key="2">
    <source>
        <dbReference type="Proteomes" id="UP000653578"/>
    </source>
</evidence>
<organism evidence="1 2">
    <name type="scientific">Paenibacillus plantarum</name>
    <dbReference type="NCBI Taxonomy" id="2654975"/>
    <lineage>
        <taxon>Bacteria</taxon>
        <taxon>Bacillati</taxon>
        <taxon>Bacillota</taxon>
        <taxon>Bacilli</taxon>
        <taxon>Bacillales</taxon>
        <taxon>Paenibacillaceae</taxon>
        <taxon>Paenibacillus</taxon>
    </lineage>
</organism>
<accession>A0ABX1XEB3</accession>
<proteinExistence type="predicted"/>
<protein>
    <submittedName>
        <fullName evidence="1">Uncharacterized protein</fullName>
    </submittedName>
</protein>